<evidence type="ECO:0000256" key="1">
    <source>
        <dbReference type="SAM" id="MobiDB-lite"/>
    </source>
</evidence>
<organism evidence="3 4">
    <name type="scientific">Caulochytrium protostelioides</name>
    <dbReference type="NCBI Taxonomy" id="1555241"/>
    <lineage>
        <taxon>Eukaryota</taxon>
        <taxon>Fungi</taxon>
        <taxon>Fungi incertae sedis</taxon>
        <taxon>Chytridiomycota</taxon>
        <taxon>Chytridiomycota incertae sedis</taxon>
        <taxon>Chytridiomycetes</taxon>
        <taxon>Caulochytriales</taxon>
        <taxon>Caulochytriaceae</taxon>
        <taxon>Caulochytrium</taxon>
    </lineage>
</organism>
<feature type="region of interest" description="Disordered" evidence="1">
    <location>
        <begin position="477"/>
        <end position="527"/>
    </location>
</feature>
<proteinExistence type="predicted"/>
<protein>
    <recommendedName>
        <fullName evidence="2">PH domain-containing protein</fullName>
    </recommendedName>
</protein>
<gene>
    <name evidence="3" type="ORF">CAUPRSCDRAFT_11864</name>
</gene>
<dbReference type="InterPro" id="IPR011993">
    <property type="entry name" value="PH-like_dom_sf"/>
</dbReference>
<dbReference type="EMBL" id="ML009944">
    <property type="protein sequence ID" value="RKO96446.1"/>
    <property type="molecule type" value="Genomic_DNA"/>
</dbReference>
<dbReference type="PANTHER" id="PTHR31941">
    <property type="entry name" value="CYTOSKELETAL SIGNALING PROTEIN SLM1"/>
    <property type="match status" value="1"/>
</dbReference>
<dbReference type="InterPro" id="IPR001849">
    <property type="entry name" value="PH_domain"/>
</dbReference>
<feature type="region of interest" description="Disordered" evidence="1">
    <location>
        <begin position="217"/>
        <end position="237"/>
    </location>
</feature>
<dbReference type="PROSITE" id="PS50003">
    <property type="entry name" value="PH_DOMAIN"/>
    <property type="match status" value="1"/>
</dbReference>
<feature type="compositionally biased region" description="Pro residues" evidence="1">
    <location>
        <begin position="508"/>
        <end position="517"/>
    </location>
</feature>
<name>A0A4P9WYR1_9FUNG</name>
<dbReference type="Proteomes" id="UP000268535">
    <property type="component" value="Unassembled WGS sequence"/>
</dbReference>
<dbReference type="Gene3D" id="2.30.29.30">
    <property type="entry name" value="Pleckstrin-homology domain (PH domain)/Phosphotyrosine-binding domain (PTB)"/>
    <property type="match status" value="1"/>
</dbReference>
<accession>A0A4P9WYR1</accession>
<evidence type="ECO:0000259" key="2">
    <source>
        <dbReference type="PROSITE" id="PS50003"/>
    </source>
</evidence>
<feature type="non-terminal residue" evidence="3">
    <location>
        <position position="553"/>
    </location>
</feature>
<reference evidence="4" key="1">
    <citation type="journal article" date="2018" name="Nat. Microbiol.">
        <title>Leveraging single-cell genomics to expand the fungal tree of life.</title>
        <authorList>
            <person name="Ahrendt S.R."/>
            <person name="Quandt C.A."/>
            <person name="Ciobanu D."/>
            <person name="Clum A."/>
            <person name="Salamov A."/>
            <person name="Andreopoulos B."/>
            <person name="Cheng J.F."/>
            <person name="Woyke T."/>
            <person name="Pelin A."/>
            <person name="Henrissat B."/>
            <person name="Reynolds N.K."/>
            <person name="Benny G.L."/>
            <person name="Smith M.E."/>
            <person name="James T.Y."/>
            <person name="Grigoriev I.V."/>
        </authorList>
    </citation>
    <scope>NUCLEOTIDE SEQUENCE [LARGE SCALE GENOMIC DNA]</scope>
    <source>
        <strain evidence="4">ATCC 52028</strain>
    </source>
</reference>
<dbReference type="AlphaFoldDB" id="A0A4P9WYR1"/>
<feature type="domain" description="PH" evidence="2">
    <location>
        <begin position="355"/>
        <end position="553"/>
    </location>
</feature>
<sequence length="553" mass="59079">MGTAKWAPPTGQILYFPHAAQQAQHLPLVLAHLKSWRAIADDLALILATVKDVEAHNVKLYAQIGSLWTPPETPAGAAAAAAGGSTPTLPAATSAAAAAAVVDSKPRKTAELQTQPGVHARTALAPLLPAIAQLAQHHAQQKDVLTHQIPARLQALRSTIAKTTKEIKGLLLAAYTPICDARSRLIREIEKYRAETDAAARFLRVKAHQQIHERGLAPDVPANPLTAPSATAAAGTRKAPHQDPWLLEGPLARHIAGAVQRENEFQRTLLGLFEKMRLSDAALFSEIKSILGLIMSTGDPSGANPAVQSFATSLAALDPSSAWMHLTEGYGIQNSDAWLEERSVDSIPFQFHRTDVIHQGLLMRPGTLVKRNWKPVLVVLTATGYLHCFNHKLTKDQHLQTFGSHKGKHIHEPDADVVETLARKALHEHTDDPEADDKPDLAWTLSLHQPRLSVAPLPDHDDAPLVFAVQEHTKRRVTVKHSPVPPAAATAAPAVPAASDGSPAGLTVPPPNGPDAPSPTGSLPPDVAAAPVAKSHVLRAQSAADLDRWIAAI</sequence>
<evidence type="ECO:0000313" key="3">
    <source>
        <dbReference type="EMBL" id="RKO96446.1"/>
    </source>
</evidence>
<feature type="compositionally biased region" description="Low complexity" evidence="1">
    <location>
        <begin position="487"/>
        <end position="498"/>
    </location>
</feature>
<evidence type="ECO:0000313" key="4">
    <source>
        <dbReference type="Proteomes" id="UP000268535"/>
    </source>
</evidence>
<dbReference type="PANTHER" id="PTHR31941:SF1">
    <property type="entry name" value="CYTOSKELETAL SIGNALING PROTEIN SLM1"/>
    <property type="match status" value="1"/>
</dbReference>